<comment type="caution">
    <text evidence="3">The sequence shown here is derived from an EMBL/GenBank/DDBJ whole genome shotgun (WGS) entry which is preliminary data.</text>
</comment>
<dbReference type="PANTHER" id="PTHR43681:SF1">
    <property type="entry name" value="SARCALUMENIN"/>
    <property type="match status" value="1"/>
</dbReference>
<dbReference type="Proteomes" id="UP000529861">
    <property type="component" value="Unassembled WGS sequence"/>
</dbReference>
<organism evidence="3 4">
    <name type="scientific">Caldanaerobacter subterraneus</name>
    <dbReference type="NCBI Taxonomy" id="911092"/>
    <lineage>
        <taxon>Bacteria</taxon>
        <taxon>Bacillati</taxon>
        <taxon>Bacillota</taxon>
        <taxon>Clostridia</taxon>
        <taxon>Thermoanaerobacterales</taxon>
        <taxon>Thermoanaerobacteraceae</taxon>
        <taxon>Caldanaerobacter</taxon>
    </lineage>
</organism>
<evidence type="ECO:0000313" key="3">
    <source>
        <dbReference type="EMBL" id="NNG66627.1"/>
    </source>
</evidence>
<dbReference type="Gene3D" id="3.40.50.300">
    <property type="entry name" value="P-loop containing nucleotide triphosphate hydrolases"/>
    <property type="match status" value="1"/>
</dbReference>
<dbReference type="AlphaFoldDB" id="A0A7Y2L6D5"/>
<gene>
    <name evidence="3" type="ORF">HKI81_05145</name>
</gene>
<feature type="coiled-coil region" evidence="1">
    <location>
        <begin position="311"/>
        <end position="341"/>
    </location>
</feature>
<name>A0A7Y2L6D5_9THEO</name>
<keyword evidence="1" id="KW-0175">Coiled coil</keyword>
<dbReference type="EMBL" id="JABEQB010000011">
    <property type="protein sequence ID" value="NNG66627.1"/>
    <property type="molecule type" value="Genomic_DNA"/>
</dbReference>
<protein>
    <submittedName>
        <fullName evidence="3">GTPase</fullName>
    </submittedName>
</protein>
<dbReference type="RefSeq" id="WP_170270745.1">
    <property type="nucleotide sequence ID" value="NZ_JABEQB010000011.1"/>
</dbReference>
<dbReference type="CDD" id="cd09912">
    <property type="entry name" value="DLP_2"/>
    <property type="match status" value="1"/>
</dbReference>
<dbReference type="PANTHER" id="PTHR43681">
    <property type="entry name" value="TRANSMEMBRANE GTPASE FZO"/>
    <property type="match status" value="1"/>
</dbReference>
<dbReference type="SUPFAM" id="SSF52540">
    <property type="entry name" value="P-loop containing nucleoside triphosphate hydrolases"/>
    <property type="match status" value="1"/>
</dbReference>
<accession>A0A7Y2L6D5</accession>
<dbReference type="InterPro" id="IPR027417">
    <property type="entry name" value="P-loop_NTPase"/>
</dbReference>
<evidence type="ECO:0000256" key="1">
    <source>
        <dbReference type="SAM" id="Coils"/>
    </source>
</evidence>
<sequence>MRGQYSLTKKNLDLILERIEEISKNADIKAINDTVLEVKNKFSNNIFYLVVLGQFKRGKSTFINYILGADILPTGVVPLTSVITKVQYSTSIWAKVIHNDGMEKDIDIDELDLYCTERNNPENIKGVKEIHIGYPFDFVAEDVVIVDTPGIGSVYKHNTDIAYNYIDKADAVIFLFSVDPPISEVEKEFLSEISKSVDKIFFVLNKIDYITEKELKEIVTYNRNIIREITGNSDIFLYPISAKLALEGKLLKDEGRLKKSGVQMLENDLRNFLLGEKEKVLLERYTKNIKRIISMCKTFFESNIRLKLIPLEQLEANIKAFEKYIEEVERAKKEISLLLRSDMKKILQNFDEKSEEYKKLLSVRVSEKVNNYYYTIRNLGRVDQKRELEKYFERVVIEEFEKLKEYIEKEAEEQYSKALSNYLSRLNTLIENIKAVVDRLFGLNIEYFKHKTGITSESKFTYRIGYEVGALEIDPVYFTYLLPKKLAGKLILNRVLKRIEIDIDRNLGRIRYDLLRRIEKSSNEFEKDMNFKLQVIYDVLKELIDKALKDYKLDKESFEKEKSHYQMLLGEINELEERLSQIGEK</sequence>
<feature type="domain" description="Dynamin N-terminal" evidence="2">
    <location>
        <begin position="49"/>
        <end position="206"/>
    </location>
</feature>
<dbReference type="InterPro" id="IPR045063">
    <property type="entry name" value="Dynamin_N"/>
</dbReference>
<dbReference type="Pfam" id="PF00350">
    <property type="entry name" value="Dynamin_N"/>
    <property type="match status" value="1"/>
</dbReference>
<evidence type="ECO:0000259" key="2">
    <source>
        <dbReference type="Pfam" id="PF00350"/>
    </source>
</evidence>
<feature type="coiled-coil region" evidence="1">
    <location>
        <begin position="558"/>
        <end position="585"/>
    </location>
</feature>
<evidence type="ECO:0000313" key="4">
    <source>
        <dbReference type="Proteomes" id="UP000529861"/>
    </source>
</evidence>
<reference evidence="3 4" key="1">
    <citation type="submission" date="2020-04" db="EMBL/GenBank/DDBJ databases">
        <title>Draft genome sequence of Caldanaerobacter sunterraneus. strain 1523vc isolated from Griffin hot spring, Kamchatka, Russia.</title>
        <authorList>
            <person name="Toshchakov S.V."/>
            <person name="Podosokorskaya O.A."/>
            <person name="Kublanov I.V."/>
            <person name="Korzhenkov A."/>
            <person name="Patrushev M.V."/>
        </authorList>
    </citation>
    <scope>NUCLEOTIDE SEQUENCE [LARGE SCALE GENOMIC DNA]</scope>
    <source>
        <strain evidence="3 4">1523vc</strain>
    </source>
</reference>
<dbReference type="InterPro" id="IPR051943">
    <property type="entry name" value="TRAFAC_Dynamin-like_GTPase"/>
</dbReference>
<proteinExistence type="predicted"/>